<evidence type="ECO:0000313" key="1">
    <source>
        <dbReference type="EMBL" id="CUM61459.1"/>
    </source>
</evidence>
<sequence length="41" mass="4698">MRYQAALHPDALIKTPLMSITQKRSVRIYKDVNLLGKGSPW</sequence>
<accession>A0A1J1JJD5</accession>
<proteinExistence type="predicted"/>
<dbReference type="AlphaFoldDB" id="A0A1J1JJD5"/>
<protein>
    <submittedName>
        <fullName evidence="1">Uncharacterized protein</fullName>
    </submittedName>
</protein>
<organism evidence="1">
    <name type="scientific">Planktothrix agardhii</name>
    <name type="common">Oscillatoria agardhii</name>
    <dbReference type="NCBI Taxonomy" id="1160"/>
    <lineage>
        <taxon>Bacteria</taxon>
        <taxon>Bacillati</taxon>
        <taxon>Cyanobacteriota</taxon>
        <taxon>Cyanophyceae</taxon>
        <taxon>Oscillatoriophycideae</taxon>
        <taxon>Oscillatoriales</taxon>
        <taxon>Microcoleaceae</taxon>
        <taxon>Planktothrix</taxon>
    </lineage>
</organism>
<dbReference type="EMBL" id="LO018304">
    <property type="protein sequence ID" value="CUM61459.1"/>
    <property type="molecule type" value="Genomic_DNA"/>
</dbReference>
<name>A0A1J1JJD5_PLAAG</name>
<reference evidence="1" key="1">
    <citation type="submission" date="2015-09" db="EMBL/GenBank/DDBJ databases">
        <authorList>
            <person name="Jackson K.R."/>
            <person name="Lunt B.L."/>
            <person name="Fisher J.N.B."/>
            <person name="Gardner A.V."/>
            <person name="Bailey M.E."/>
            <person name="Deus L.M."/>
            <person name="Earl A.S."/>
            <person name="Gibby P.D."/>
            <person name="Hartmann K.A."/>
            <person name="Liu J.E."/>
            <person name="Manci A.M."/>
            <person name="Nielsen D.A."/>
            <person name="Solomon M.B."/>
            <person name="Breakwell D.P."/>
            <person name="Burnett S.H."/>
            <person name="Grose J.H."/>
        </authorList>
    </citation>
    <scope>NUCLEOTIDE SEQUENCE</scope>
    <source>
        <strain evidence="1">7805</strain>
    </source>
</reference>
<gene>
    <name evidence="1" type="ORF">PLAM_3493</name>
</gene>